<dbReference type="VEuPathDB" id="FungiDB:PSHT_16161"/>
<dbReference type="EMBL" id="PKSM01000480">
    <property type="protein sequence ID" value="POV94541.1"/>
    <property type="molecule type" value="Genomic_DNA"/>
</dbReference>
<dbReference type="OrthoDB" id="2516253at2759"/>
<name>A0A2S4UBG1_9BASI</name>
<evidence type="ECO:0000313" key="2">
    <source>
        <dbReference type="Proteomes" id="UP000238274"/>
    </source>
</evidence>
<reference evidence="1 2" key="1">
    <citation type="submission" date="2017-12" db="EMBL/GenBank/DDBJ databases">
        <title>Gene loss provides genomic basis for host adaptation in cereal stripe rust fungi.</title>
        <authorList>
            <person name="Xia C."/>
        </authorList>
    </citation>
    <scope>NUCLEOTIDE SEQUENCE [LARGE SCALE GENOMIC DNA]</scope>
    <source>
        <strain evidence="1 2">93TX-2</strain>
    </source>
</reference>
<accession>A0A2S4UBG1</accession>
<feature type="non-terminal residue" evidence="1">
    <location>
        <position position="187"/>
    </location>
</feature>
<reference evidence="2" key="3">
    <citation type="journal article" date="2018" name="Mol. Plant Microbe Interact.">
        <title>Genome sequence resources for the wheat stripe rust pathogen (Puccinia striiformis f. sp. tritici) and the barley stripe rust pathogen (Puccinia striiformis f. sp. hordei).</title>
        <authorList>
            <person name="Xia C."/>
            <person name="Wang M."/>
            <person name="Yin C."/>
            <person name="Cornejo O.E."/>
            <person name="Hulbert S.H."/>
            <person name="Chen X."/>
        </authorList>
    </citation>
    <scope>NUCLEOTIDE SEQUENCE [LARGE SCALE GENOMIC DNA]</scope>
    <source>
        <strain evidence="2">93TX-2</strain>
    </source>
</reference>
<organism evidence="1 2">
    <name type="scientific">Puccinia striiformis</name>
    <dbReference type="NCBI Taxonomy" id="27350"/>
    <lineage>
        <taxon>Eukaryota</taxon>
        <taxon>Fungi</taxon>
        <taxon>Dikarya</taxon>
        <taxon>Basidiomycota</taxon>
        <taxon>Pucciniomycotina</taxon>
        <taxon>Pucciniomycetes</taxon>
        <taxon>Pucciniales</taxon>
        <taxon>Pucciniaceae</taxon>
        <taxon>Puccinia</taxon>
    </lineage>
</organism>
<gene>
    <name evidence="1" type="ORF">PSHT_16161</name>
</gene>
<proteinExistence type="predicted"/>
<keyword evidence="2" id="KW-1185">Reference proteome</keyword>
<dbReference type="AlphaFoldDB" id="A0A2S4UBG1"/>
<comment type="caution">
    <text evidence="1">The sequence shown here is derived from an EMBL/GenBank/DDBJ whole genome shotgun (WGS) entry which is preliminary data.</text>
</comment>
<dbReference type="Proteomes" id="UP000238274">
    <property type="component" value="Unassembled WGS sequence"/>
</dbReference>
<evidence type="ECO:0000313" key="1">
    <source>
        <dbReference type="EMBL" id="POV94541.1"/>
    </source>
</evidence>
<sequence length="187" mass="22207">MNTTKTDFSRLKYNPKKLETLDLKTHEQLLRSFKQKFTGPAALCTSIYKSWKIDDRILLIPRLVHQQRTIAVGHMNYTTFETTRREQYCSVSHGVPSQVQLWFEVERFKKLTPSDQRKHHFEDWPHLRTHVVYDMKAKKDYIQIDQIIGHAATWTLPEQSFWNQEKGYFGSGFDEKWLGTKKLSEIS</sequence>
<reference evidence="2" key="2">
    <citation type="journal article" date="2018" name="BMC Genomics">
        <title>Genomic insights into host adaptation between the wheat stripe rust pathogen (Puccinia striiformis f. sp. tritici) and the barley stripe rust pathogen (Puccinia striiformis f. sp. hordei).</title>
        <authorList>
            <person name="Xia C."/>
            <person name="Wang M."/>
            <person name="Yin C."/>
            <person name="Cornejo O.E."/>
            <person name="Hulbert S.H."/>
            <person name="Chen X."/>
        </authorList>
    </citation>
    <scope>NUCLEOTIDE SEQUENCE [LARGE SCALE GENOMIC DNA]</scope>
    <source>
        <strain evidence="2">93TX-2</strain>
    </source>
</reference>
<dbReference type="VEuPathDB" id="FungiDB:PSTT_16191"/>
<protein>
    <submittedName>
        <fullName evidence="1">Uncharacterized protein</fullName>
    </submittedName>
</protein>